<comment type="similarity">
    <text evidence="1 4">Belongs to the N-Me-Phe pilin family.</text>
</comment>
<evidence type="ECO:0000256" key="4">
    <source>
        <dbReference type="RuleBase" id="RU000389"/>
    </source>
</evidence>
<reference evidence="6" key="1">
    <citation type="submission" date="2017-05" db="EMBL/GenBank/DDBJ databases">
        <authorList>
            <person name="Song R."/>
            <person name="Chenine A.L."/>
            <person name="Ruprecht R.M."/>
        </authorList>
    </citation>
    <scope>NUCLEOTIDE SEQUENCE</scope>
    <source>
        <strain evidence="6">Kingella_eburonensis</strain>
    </source>
</reference>
<dbReference type="EMBL" id="FXUV02000039">
    <property type="protein sequence ID" value="SNB76727.1"/>
    <property type="molecule type" value="Genomic_DNA"/>
</dbReference>
<dbReference type="PROSITE" id="PS00409">
    <property type="entry name" value="PROKAR_NTER_METHYL"/>
    <property type="match status" value="1"/>
</dbReference>
<dbReference type="GO" id="GO:0007155">
    <property type="term" value="P:cell adhesion"/>
    <property type="evidence" value="ECO:0007669"/>
    <property type="project" value="InterPro"/>
</dbReference>
<evidence type="ECO:0000313" key="6">
    <source>
        <dbReference type="EMBL" id="SMQ12842.1"/>
    </source>
</evidence>
<keyword evidence="5" id="KW-1133">Transmembrane helix</keyword>
<keyword evidence="2" id="KW-0488">Methylation</keyword>
<dbReference type="PANTHER" id="PTHR30093:SF34">
    <property type="entry name" value="PREPILIN PEPTIDASE-DEPENDENT PROTEIN D"/>
    <property type="match status" value="1"/>
</dbReference>
<keyword evidence="4" id="KW-0281">Fimbrium</keyword>
<evidence type="ECO:0000256" key="2">
    <source>
        <dbReference type="ARBA" id="ARBA00022481"/>
    </source>
</evidence>
<dbReference type="Pfam" id="PF00114">
    <property type="entry name" value="Pilin"/>
    <property type="match status" value="1"/>
</dbReference>
<dbReference type="InterPro" id="IPR012902">
    <property type="entry name" value="N_methyl_site"/>
</dbReference>
<dbReference type="Gene3D" id="3.30.700.10">
    <property type="entry name" value="Glycoprotein, Type 4 Pilin"/>
    <property type="match status" value="1"/>
</dbReference>
<dbReference type="PANTHER" id="PTHR30093">
    <property type="entry name" value="GENERAL SECRETION PATHWAY PROTEIN G"/>
    <property type="match status" value="1"/>
</dbReference>
<keyword evidence="5" id="KW-0812">Transmembrane</keyword>
<dbReference type="SUPFAM" id="SSF54523">
    <property type="entry name" value="Pili subunits"/>
    <property type="match status" value="1"/>
</dbReference>
<dbReference type="InterPro" id="IPR001082">
    <property type="entry name" value="Pilin"/>
</dbReference>
<sequence>MKSKHSIYQKGFTLIELMIVIAIIGILAAIALPMYQDMIARAQVRRVYYEVSTMRTAIETVMFNGNTATLDKTKDGTTIGGNTYEYVGVDGNKPQSTLIYTIKITPNEENIQNIEAQFGKSAHSGIAGAKMILHYSVSEGWYCSIDTSAAAVWKETYTPVNCQVKS</sequence>
<evidence type="ECO:0000313" key="8">
    <source>
        <dbReference type="Proteomes" id="UP000215450"/>
    </source>
</evidence>
<keyword evidence="3" id="KW-1015">Disulfide bond</keyword>
<keyword evidence="8" id="KW-1185">Reference proteome</keyword>
<dbReference type="AlphaFoldDB" id="A0A238HHI0"/>
<feature type="transmembrane region" description="Helical" evidence="5">
    <location>
        <begin position="12"/>
        <end position="35"/>
    </location>
</feature>
<evidence type="ECO:0000313" key="7">
    <source>
        <dbReference type="EMBL" id="SNB76727.1"/>
    </source>
</evidence>
<protein>
    <submittedName>
        <fullName evidence="6">Fimbrial protein Q</fullName>
    </submittedName>
</protein>
<organism evidence="6">
    <name type="scientific">Kingella negevensis</name>
    <dbReference type="NCBI Taxonomy" id="1522312"/>
    <lineage>
        <taxon>Bacteria</taxon>
        <taxon>Pseudomonadati</taxon>
        <taxon>Pseudomonadota</taxon>
        <taxon>Betaproteobacteria</taxon>
        <taxon>Neisseriales</taxon>
        <taxon>Neisseriaceae</taxon>
        <taxon>Kingella</taxon>
    </lineage>
</organism>
<accession>A0A238HHI0</accession>
<gene>
    <name evidence="6" type="primary">tfpQ_2</name>
    <name evidence="6" type="ORF">KEBURONENSIS_01659</name>
    <name evidence="7" type="ORF">KEBURONENSIS_01693</name>
</gene>
<evidence type="ECO:0000256" key="1">
    <source>
        <dbReference type="ARBA" id="ARBA00005233"/>
    </source>
</evidence>
<proteinExistence type="inferred from homology"/>
<dbReference type="EMBL" id="FXUV01000033">
    <property type="protein sequence ID" value="SMQ12842.1"/>
    <property type="molecule type" value="Genomic_DNA"/>
</dbReference>
<evidence type="ECO:0000256" key="3">
    <source>
        <dbReference type="ARBA" id="ARBA00023157"/>
    </source>
</evidence>
<keyword evidence="5" id="KW-0472">Membrane</keyword>
<dbReference type="InterPro" id="IPR045584">
    <property type="entry name" value="Pilin-like"/>
</dbReference>
<name>A0A238HHI0_9NEIS</name>
<dbReference type="GeneID" id="83626577"/>
<dbReference type="NCBIfam" id="TIGR02532">
    <property type="entry name" value="IV_pilin_GFxxxE"/>
    <property type="match status" value="1"/>
</dbReference>
<dbReference type="Pfam" id="PF07963">
    <property type="entry name" value="N_methyl"/>
    <property type="match status" value="1"/>
</dbReference>
<dbReference type="GO" id="GO:0009289">
    <property type="term" value="C:pilus"/>
    <property type="evidence" value="ECO:0007669"/>
    <property type="project" value="InterPro"/>
</dbReference>
<evidence type="ECO:0000256" key="5">
    <source>
        <dbReference type="SAM" id="Phobius"/>
    </source>
</evidence>
<reference evidence="7 8" key="2">
    <citation type="submission" date="2017-06" db="EMBL/GenBank/DDBJ databases">
        <authorList>
            <person name="Kim H.J."/>
            <person name="Triplett B.A."/>
        </authorList>
    </citation>
    <scope>NUCLEOTIDE SEQUENCE [LARGE SCALE GENOMIC DNA]</scope>
    <source>
        <strain evidence="7">Kingella_eburonensis</strain>
    </source>
</reference>
<dbReference type="RefSeq" id="WP_032136596.1">
    <property type="nucleotide sequence ID" value="NZ_CCNJ01000029.1"/>
</dbReference>
<dbReference type="Proteomes" id="UP000215450">
    <property type="component" value="Unassembled WGS sequence"/>
</dbReference>
<dbReference type="STRING" id="1522312.GCA_900177895_00211"/>
<dbReference type="OrthoDB" id="8605874at2"/>